<dbReference type="InterPro" id="IPR036397">
    <property type="entry name" value="RNaseH_sf"/>
</dbReference>
<keyword evidence="3" id="KW-1185">Reference proteome</keyword>
<dbReference type="PANTHER" id="PTHR34146">
    <property type="entry name" value="POLYNUCLEOTIDYL TRANSFERASE, RIBONUCLEASE H-LIKE SUPERFAMILY PROTEIN-RELATED"/>
    <property type="match status" value="1"/>
</dbReference>
<organism evidence="2 3">
    <name type="scientific">Brassica napus</name>
    <name type="common">Rape</name>
    <dbReference type="NCBI Taxonomy" id="3708"/>
    <lineage>
        <taxon>Eukaryota</taxon>
        <taxon>Viridiplantae</taxon>
        <taxon>Streptophyta</taxon>
        <taxon>Embryophyta</taxon>
        <taxon>Tracheophyta</taxon>
        <taxon>Spermatophyta</taxon>
        <taxon>Magnoliopsida</taxon>
        <taxon>eudicotyledons</taxon>
        <taxon>Gunneridae</taxon>
        <taxon>Pentapetalae</taxon>
        <taxon>rosids</taxon>
        <taxon>malvids</taxon>
        <taxon>Brassicales</taxon>
        <taxon>Brassicaceae</taxon>
        <taxon>Brassiceae</taxon>
        <taxon>Brassica</taxon>
    </lineage>
</organism>
<dbReference type="SUPFAM" id="SSF53098">
    <property type="entry name" value="Ribonuclease H-like"/>
    <property type="match status" value="1"/>
</dbReference>
<dbReference type="CDD" id="cd06222">
    <property type="entry name" value="RNase_H_like"/>
    <property type="match status" value="1"/>
</dbReference>
<dbReference type="PANTHER" id="PTHR34146:SF3">
    <property type="entry name" value="POLYNUCLEOTIDYL TRANSFERASE, RIBONUCLEASE H-LIKE SUPERFAMILY PROTEIN"/>
    <property type="match status" value="1"/>
</dbReference>
<sequence>GEDLDIIKTVRPAVTNARDFTTWIHTKDGYYSVKSVFNGKKWAIPDTIGKALIDRNLWMEANNTETQDPYPPINMPNHTIQENSLEKAKDSNEVIRNIDGFCCFVDASWTSSEEKAGIGWALYNKDAKLVLHGKAAIEPIGSPLEADAEALHMAISQIKRVGFHPVTFCGGSAMLYKQLPQHKELIPMVPKPMSLSCPTYIEYIDNLIKEGKASFSFQKVPRSCNTQADNLAREDRIHIGYLDPNIYFFRSLKEILKAEF</sequence>
<gene>
    <name evidence="2" type="ORF">HID58_087491</name>
</gene>
<dbReference type="Gene3D" id="3.30.420.10">
    <property type="entry name" value="Ribonuclease H-like superfamily/Ribonuclease H"/>
    <property type="match status" value="1"/>
</dbReference>
<protein>
    <recommendedName>
        <fullName evidence="1">RNase H type-1 domain-containing protein</fullName>
    </recommendedName>
</protein>
<accession>A0ABQ7XWE2</accession>
<dbReference type="InterPro" id="IPR002156">
    <property type="entry name" value="RNaseH_domain"/>
</dbReference>
<proteinExistence type="predicted"/>
<reference evidence="2 3" key="1">
    <citation type="submission" date="2021-05" db="EMBL/GenBank/DDBJ databases">
        <title>Genome Assembly of Synthetic Allotetraploid Brassica napus Reveals Homoeologous Exchanges between Subgenomes.</title>
        <authorList>
            <person name="Davis J.T."/>
        </authorList>
    </citation>
    <scope>NUCLEOTIDE SEQUENCE [LARGE SCALE GENOMIC DNA]</scope>
    <source>
        <strain evidence="3">cv. Da-Ae</strain>
        <tissue evidence="2">Seedling</tissue>
    </source>
</reference>
<comment type="caution">
    <text evidence="2">The sequence shown here is derived from an EMBL/GenBank/DDBJ whole genome shotgun (WGS) entry which is preliminary data.</text>
</comment>
<feature type="domain" description="RNase H type-1" evidence="1">
    <location>
        <begin position="105"/>
        <end position="233"/>
    </location>
</feature>
<feature type="non-terminal residue" evidence="2">
    <location>
        <position position="1"/>
    </location>
</feature>
<name>A0ABQ7XWE2_BRANA</name>
<dbReference type="Pfam" id="PF13456">
    <property type="entry name" value="RVT_3"/>
    <property type="match status" value="1"/>
</dbReference>
<dbReference type="EMBL" id="JAGKQM010000019">
    <property type="protein sequence ID" value="KAH0859230.1"/>
    <property type="molecule type" value="Genomic_DNA"/>
</dbReference>
<dbReference type="InterPro" id="IPR044730">
    <property type="entry name" value="RNase_H-like_dom_plant"/>
</dbReference>
<evidence type="ECO:0000259" key="1">
    <source>
        <dbReference type="Pfam" id="PF13456"/>
    </source>
</evidence>
<evidence type="ECO:0000313" key="3">
    <source>
        <dbReference type="Proteomes" id="UP000824890"/>
    </source>
</evidence>
<dbReference type="InterPro" id="IPR012337">
    <property type="entry name" value="RNaseH-like_sf"/>
</dbReference>
<dbReference type="Proteomes" id="UP000824890">
    <property type="component" value="Unassembled WGS sequence"/>
</dbReference>
<evidence type="ECO:0000313" key="2">
    <source>
        <dbReference type="EMBL" id="KAH0859230.1"/>
    </source>
</evidence>